<dbReference type="STRING" id="1393034.HMPREF3192_01465"/>
<organism evidence="2 3">
    <name type="scientific">Atopobium deltae</name>
    <dbReference type="NCBI Taxonomy" id="1393034"/>
    <lineage>
        <taxon>Bacteria</taxon>
        <taxon>Bacillati</taxon>
        <taxon>Actinomycetota</taxon>
        <taxon>Coriobacteriia</taxon>
        <taxon>Coriobacteriales</taxon>
        <taxon>Atopobiaceae</taxon>
        <taxon>Atopobium</taxon>
    </lineage>
</organism>
<dbReference type="PATRIC" id="fig|1393034.3.peg.1427"/>
<protein>
    <recommendedName>
        <fullName evidence="1">HTH cro/C1-type domain-containing protein</fullName>
    </recommendedName>
</protein>
<keyword evidence="3" id="KW-1185">Reference proteome</keyword>
<gene>
    <name evidence="2" type="ORF">HMPREF3192_01465</name>
</gene>
<comment type="caution">
    <text evidence="2">The sequence shown here is derived from an EMBL/GenBank/DDBJ whole genome shotgun (WGS) entry which is preliminary data.</text>
</comment>
<dbReference type="AlphaFoldDB" id="A0A133XPG6"/>
<evidence type="ECO:0000313" key="2">
    <source>
        <dbReference type="EMBL" id="KXB32828.1"/>
    </source>
</evidence>
<reference evidence="3" key="1">
    <citation type="submission" date="2016-01" db="EMBL/GenBank/DDBJ databases">
        <authorList>
            <person name="Mitreva M."/>
            <person name="Pepin K.H."/>
            <person name="Mihindukulasuriya K.A."/>
            <person name="Fulton R."/>
            <person name="Fronick C."/>
            <person name="O'Laughlin M."/>
            <person name="Miner T."/>
            <person name="Herter B."/>
            <person name="Rosa B.A."/>
            <person name="Cordes M."/>
            <person name="Tomlinson C."/>
            <person name="Wollam A."/>
            <person name="Palsikar V.B."/>
            <person name="Mardis E.R."/>
            <person name="Wilson R.K."/>
        </authorList>
    </citation>
    <scope>NUCLEOTIDE SEQUENCE [LARGE SCALE GENOMIC DNA]</scope>
    <source>
        <strain evidence="3">DNF00019</strain>
    </source>
</reference>
<name>A0A133XPG6_9ACTN</name>
<dbReference type="InterPro" id="IPR001387">
    <property type="entry name" value="Cro/C1-type_HTH"/>
</dbReference>
<feature type="domain" description="HTH cro/C1-type" evidence="1">
    <location>
        <begin position="4"/>
        <end position="47"/>
    </location>
</feature>
<sequence length="55" mass="6050">MTNADFARKTGFGTSYISQLCTGKVTDPSMSKAVIIADAFGISLQELWEQVQKHQ</sequence>
<dbReference type="SUPFAM" id="SSF47413">
    <property type="entry name" value="lambda repressor-like DNA-binding domains"/>
    <property type="match status" value="1"/>
</dbReference>
<accession>A0A133XPG6</accession>
<evidence type="ECO:0000313" key="3">
    <source>
        <dbReference type="Proteomes" id="UP000070675"/>
    </source>
</evidence>
<dbReference type="Pfam" id="PF01381">
    <property type="entry name" value="HTH_3"/>
    <property type="match status" value="1"/>
</dbReference>
<dbReference type="InterPro" id="IPR010982">
    <property type="entry name" value="Lambda_DNA-bd_dom_sf"/>
</dbReference>
<dbReference type="EMBL" id="LSCR01000044">
    <property type="protein sequence ID" value="KXB32828.1"/>
    <property type="molecule type" value="Genomic_DNA"/>
</dbReference>
<evidence type="ECO:0000259" key="1">
    <source>
        <dbReference type="PROSITE" id="PS50943"/>
    </source>
</evidence>
<proteinExistence type="predicted"/>
<dbReference type="Gene3D" id="1.10.260.40">
    <property type="entry name" value="lambda repressor-like DNA-binding domains"/>
    <property type="match status" value="1"/>
</dbReference>
<dbReference type="CDD" id="cd00093">
    <property type="entry name" value="HTH_XRE"/>
    <property type="match status" value="1"/>
</dbReference>
<dbReference type="Proteomes" id="UP000070675">
    <property type="component" value="Unassembled WGS sequence"/>
</dbReference>
<dbReference type="PROSITE" id="PS50943">
    <property type="entry name" value="HTH_CROC1"/>
    <property type="match status" value="1"/>
</dbReference>
<dbReference type="GO" id="GO:0003677">
    <property type="term" value="F:DNA binding"/>
    <property type="evidence" value="ECO:0007669"/>
    <property type="project" value="InterPro"/>
</dbReference>